<dbReference type="Gene3D" id="1.20.1530.20">
    <property type="match status" value="1"/>
</dbReference>
<dbReference type="InterPro" id="IPR038770">
    <property type="entry name" value="Na+/solute_symporter_sf"/>
</dbReference>
<feature type="transmembrane region" description="Helical" evidence="1">
    <location>
        <begin position="38"/>
        <end position="55"/>
    </location>
</feature>
<dbReference type="PANTHER" id="PTHR18640">
    <property type="entry name" value="SOLUTE CARRIER FAMILY 10 MEMBER 7"/>
    <property type="match status" value="1"/>
</dbReference>
<organism evidence="2 3">
    <name type="scientific">Tomitella fengzijianii</name>
    <dbReference type="NCBI Taxonomy" id="2597660"/>
    <lineage>
        <taxon>Bacteria</taxon>
        <taxon>Bacillati</taxon>
        <taxon>Actinomycetota</taxon>
        <taxon>Actinomycetes</taxon>
        <taxon>Mycobacteriales</taxon>
        <taxon>Tomitella</taxon>
    </lineage>
</organism>
<dbReference type="PIRSF" id="PIRSF026166">
    <property type="entry name" value="UCP026166"/>
    <property type="match status" value="1"/>
</dbReference>
<feature type="transmembrane region" description="Helical" evidence="1">
    <location>
        <begin position="230"/>
        <end position="253"/>
    </location>
</feature>
<feature type="transmembrane region" description="Helical" evidence="1">
    <location>
        <begin position="132"/>
        <end position="154"/>
    </location>
</feature>
<dbReference type="AlphaFoldDB" id="A0A516X728"/>
<keyword evidence="1" id="KW-1133">Transmembrane helix</keyword>
<dbReference type="EMBL" id="CP041765">
    <property type="protein sequence ID" value="QDQ98866.1"/>
    <property type="molecule type" value="Genomic_DNA"/>
</dbReference>
<dbReference type="PANTHER" id="PTHR18640:SF5">
    <property type="entry name" value="SODIUM_BILE ACID COTRANSPORTER 7"/>
    <property type="match status" value="1"/>
</dbReference>
<evidence type="ECO:0000313" key="2">
    <source>
        <dbReference type="EMBL" id="QDQ98866.1"/>
    </source>
</evidence>
<feature type="transmembrane region" description="Helical" evidence="1">
    <location>
        <begin position="160"/>
        <end position="184"/>
    </location>
</feature>
<feature type="transmembrane region" description="Helical" evidence="1">
    <location>
        <begin position="12"/>
        <end position="32"/>
    </location>
</feature>
<dbReference type="Proteomes" id="UP000317344">
    <property type="component" value="Chromosome"/>
</dbReference>
<evidence type="ECO:0000313" key="3">
    <source>
        <dbReference type="Proteomes" id="UP000317344"/>
    </source>
</evidence>
<dbReference type="KEGG" id="toy:FO059_17830"/>
<dbReference type="InterPro" id="IPR016833">
    <property type="entry name" value="Put_Na-Bile_cotransptr"/>
</dbReference>
<keyword evidence="1" id="KW-0472">Membrane</keyword>
<accession>A0A516X728</accession>
<dbReference type="Pfam" id="PF13593">
    <property type="entry name" value="SBF_like"/>
    <property type="match status" value="1"/>
</dbReference>
<reference evidence="2 3" key="1">
    <citation type="submission" date="2019-07" db="EMBL/GenBank/DDBJ databases">
        <title>Tomitella cavernea sp. nov., an actinomycete isolated from soil.</title>
        <authorList>
            <person name="Cheng J."/>
        </authorList>
    </citation>
    <scope>NUCLEOTIDE SEQUENCE [LARGE SCALE GENOMIC DNA]</scope>
    <source>
        <strain evidence="2 3">HY188</strain>
    </source>
</reference>
<dbReference type="OrthoDB" id="9792271at2"/>
<protein>
    <submittedName>
        <fullName evidence="2">Bile acid:sodium symporter</fullName>
    </submittedName>
</protein>
<dbReference type="GO" id="GO:0005886">
    <property type="term" value="C:plasma membrane"/>
    <property type="evidence" value="ECO:0007669"/>
    <property type="project" value="TreeGrafter"/>
</dbReference>
<proteinExistence type="predicted"/>
<keyword evidence="1" id="KW-0812">Transmembrane</keyword>
<gene>
    <name evidence="2" type="ORF">FO059_17830</name>
</gene>
<reference evidence="2 3" key="2">
    <citation type="submission" date="2019-07" db="EMBL/GenBank/DDBJ databases">
        <authorList>
            <person name="Huang Y."/>
        </authorList>
    </citation>
    <scope>NUCLEOTIDE SEQUENCE [LARGE SCALE GENOMIC DNA]</scope>
    <source>
        <strain evidence="2 3">HY188</strain>
    </source>
</reference>
<feature type="transmembrane region" description="Helical" evidence="1">
    <location>
        <begin position="100"/>
        <end position="120"/>
    </location>
</feature>
<evidence type="ECO:0000256" key="1">
    <source>
        <dbReference type="SAM" id="Phobius"/>
    </source>
</evidence>
<keyword evidence="3" id="KW-1185">Reference proteome</keyword>
<name>A0A516X728_9ACTN</name>
<dbReference type="RefSeq" id="WP_143910270.1">
    <property type="nucleotide sequence ID" value="NZ_CP041765.1"/>
</dbReference>
<feature type="transmembrane region" description="Helical" evidence="1">
    <location>
        <begin position="67"/>
        <end position="88"/>
    </location>
</feature>
<sequence length="329" mass="34941">MRLLKRLNIDGFVLAIFSMVILASLLPASGVGADVLDWAVKIAIGLLFLLYGARLSPREALEGFTHWRLHLTVLASTFVLFPLMGLAMKPLAPGIISDDLYMGLLFLCLVPSTVQSSIAFTSIAKGNVAGSIVSASFSNIIGVFLTPALVLWLMETTGSGGIHAGAIVEIVLQLLVPFIVGQLLRPWLVGFLQRYSAPIKIVDRGSILLVVYAAFSEGMNAHIWSSTSAAQIFIVIGLSCAMLAFVLGVTAVAGRALGFSWPDRIVIIFCGSKKSLASGLPMATVLFSGGTVGLIVLPLMIFHQIQLVVCAMLAPKFAEKSNRLAVAEG</sequence>